<dbReference type="GO" id="GO:0008295">
    <property type="term" value="P:spermidine biosynthetic process"/>
    <property type="evidence" value="ECO:0007669"/>
    <property type="project" value="UniProtKB-UniRule"/>
</dbReference>
<dbReference type="KEGG" id="abri:DFR85_07285"/>
<protein>
    <recommendedName>
        <fullName evidence="7">Polyamine aminopropyltransferase</fullName>
    </recommendedName>
    <alternativeName>
        <fullName evidence="7">Putrescine aminopropyltransferase</fullName>
        <shortName evidence="7">PAPT</shortName>
    </alternativeName>
    <alternativeName>
        <fullName evidence="7">Spermidine synthase</fullName>
        <shortName evidence="7">SPDS</shortName>
        <shortName evidence="7">SPDSY</shortName>
        <ecNumber evidence="7">2.5.1.16</ecNumber>
    </alternativeName>
</protein>
<accession>A0A2U9IEL2</accession>
<keyword evidence="11" id="KW-1185">Reference proteome</keyword>
<keyword evidence="3 7" id="KW-0808">Transferase</keyword>
<dbReference type="PANTHER" id="PTHR43317">
    <property type="entry name" value="THERMOSPERMINE SYNTHASE ACAULIS5"/>
    <property type="match status" value="1"/>
</dbReference>
<keyword evidence="4 7" id="KW-0745">Spermidine biosynthesis</keyword>
<organism evidence="10 11">
    <name type="scientific">Acidianus brierleyi</name>
    <dbReference type="NCBI Taxonomy" id="41673"/>
    <lineage>
        <taxon>Archaea</taxon>
        <taxon>Thermoproteota</taxon>
        <taxon>Thermoprotei</taxon>
        <taxon>Sulfolobales</taxon>
        <taxon>Sulfolobaceae</taxon>
        <taxon>Acidianus</taxon>
    </lineage>
</organism>
<dbReference type="NCBIfam" id="NF002010">
    <property type="entry name" value="PRK00811.1"/>
    <property type="match status" value="1"/>
</dbReference>
<feature type="binding site" evidence="7">
    <location>
        <position position="109"/>
    </location>
    <ligand>
        <name>S-methyl-5'-thioadenosine</name>
        <dbReference type="ChEBI" id="CHEBI:17509"/>
    </ligand>
</feature>
<dbReference type="InterPro" id="IPR030373">
    <property type="entry name" value="PABS_CS"/>
</dbReference>
<comment type="subunit">
    <text evidence="7">Homodimer or homotetramer.</text>
</comment>
<name>A0A2U9IEL2_9CREN</name>
<evidence type="ECO:0000313" key="11">
    <source>
        <dbReference type="Proteomes" id="UP000248044"/>
    </source>
</evidence>
<proteinExistence type="inferred from homology"/>
<dbReference type="RefSeq" id="WP_110270311.1">
    <property type="nucleotide sequence ID" value="NZ_CP029289.2"/>
</dbReference>
<feature type="domain" description="PABS" evidence="9">
    <location>
        <begin position="5"/>
        <end position="240"/>
    </location>
</feature>
<gene>
    <name evidence="7" type="primary">speE</name>
    <name evidence="10" type="ORF">DFR85_07285</name>
</gene>
<dbReference type="GO" id="GO:0004766">
    <property type="term" value="F:spermidine synthase activity"/>
    <property type="evidence" value="ECO:0007669"/>
    <property type="project" value="UniProtKB-UniRule"/>
</dbReference>
<dbReference type="FunFam" id="3.40.50.150:FF:000088">
    <property type="entry name" value="Polyamine aminopropyltransferase"/>
    <property type="match status" value="1"/>
</dbReference>
<dbReference type="EMBL" id="CP029289">
    <property type="protein sequence ID" value="AWR94430.1"/>
    <property type="molecule type" value="Genomic_DNA"/>
</dbReference>
<comment type="caution">
    <text evidence="7">Lacks conserved residue(s) required for the propagation of feature annotation.</text>
</comment>
<keyword evidence="5 7" id="KW-0620">Polyamine biosynthesis</keyword>
<dbReference type="InterPro" id="IPR030374">
    <property type="entry name" value="PABS"/>
</dbReference>
<dbReference type="InterPro" id="IPR037163">
    <property type="entry name" value="Spermidine_synt_N_sf"/>
</dbReference>
<dbReference type="Pfam" id="PF17284">
    <property type="entry name" value="Spermine_synt_N"/>
    <property type="match status" value="1"/>
</dbReference>
<dbReference type="InterPro" id="IPR035246">
    <property type="entry name" value="Spermidine_synt_N"/>
</dbReference>
<dbReference type="GeneID" id="36831947"/>
<dbReference type="PROSITE" id="PS01330">
    <property type="entry name" value="PABS_1"/>
    <property type="match status" value="1"/>
</dbReference>
<comment type="pathway">
    <text evidence="7">Amine and polyamine biosynthesis; spermidine biosynthesis; spermidine from putrescine: step 1/1.</text>
</comment>
<comment type="catalytic activity">
    <reaction evidence="7">
        <text>S-adenosyl 3-(methylsulfanyl)propylamine + putrescine = S-methyl-5'-thioadenosine + spermidine + H(+)</text>
        <dbReference type="Rhea" id="RHEA:12721"/>
        <dbReference type="ChEBI" id="CHEBI:15378"/>
        <dbReference type="ChEBI" id="CHEBI:17509"/>
        <dbReference type="ChEBI" id="CHEBI:57443"/>
        <dbReference type="ChEBI" id="CHEBI:57834"/>
        <dbReference type="ChEBI" id="CHEBI:326268"/>
        <dbReference type="EC" id="2.5.1.16"/>
    </reaction>
</comment>
<dbReference type="HAMAP" id="MF_00198">
    <property type="entry name" value="Spermidine_synth"/>
    <property type="match status" value="1"/>
</dbReference>
<feature type="binding site" evidence="7">
    <location>
        <position position="34"/>
    </location>
    <ligand>
        <name>S-methyl-5'-thioadenosine</name>
        <dbReference type="ChEBI" id="CHEBI:17509"/>
    </ligand>
</feature>
<dbReference type="GO" id="GO:0010487">
    <property type="term" value="F:thermospermine synthase activity"/>
    <property type="evidence" value="ECO:0007669"/>
    <property type="project" value="UniProtKB-EC"/>
</dbReference>
<evidence type="ECO:0000256" key="2">
    <source>
        <dbReference type="ARBA" id="ARBA00022490"/>
    </source>
</evidence>
<comment type="similarity">
    <text evidence="1 7">Belongs to the spermidine/spermine synthase family.</text>
</comment>
<dbReference type="AlphaFoldDB" id="A0A2U9IEL2"/>
<dbReference type="Gene3D" id="2.30.140.10">
    <property type="entry name" value="Spermidine synthase, tetramerisation domain"/>
    <property type="match status" value="1"/>
</dbReference>
<evidence type="ECO:0000256" key="6">
    <source>
        <dbReference type="ARBA" id="ARBA00048874"/>
    </source>
</evidence>
<dbReference type="SUPFAM" id="SSF53335">
    <property type="entry name" value="S-adenosyl-L-methionine-dependent methyltransferases"/>
    <property type="match status" value="1"/>
</dbReference>
<comment type="catalytic activity">
    <reaction evidence="6">
        <text>S-adenosyl 3-(methylsulfanyl)propylamine + spermidine = thermospermine + S-methyl-5'-thioadenosine + H(+)</text>
        <dbReference type="Rhea" id="RHEA:30515"/>
        <dbReference type="ChEBI" id="CHEBI:15378"/>
        <dbReference type="ChEBI" id="CHEBI:17509"/>
        <dbReference type="ChEBI" id="CHEBI:57443"/>
        <dbReference type="ChEBI" id="CHEBI:57834"/>
        <dbReference type="ChEBI" id="CHEBI:59903"/>
        <dbReference type="EC" id="2.5.1.79"/>
    </reaction>
</comment>
<dbReference type="PANTHER" id="PTHR43317:SF1">
    <property type="entry name" value="THERMOSPERMINE SYNTHASE ACAULIS5"/>
    <property type="match status" value="1"/>
</dbReference>
<reference evidence="10 11" key="1">
    <citation type="submission" date="2018-05" db="EMBL/GenBank/DDBJ databases">
        <title>Complete Genome Sequences of Extremely Thermoacidophilic, Metal-Mobilizing Type-Strain Members of the Archaeal Family Sulfolobaceae: Acidianus brierleyi DSM-1651T, Acidianus sulfidivorans DSM-18786T, Metallosphaera hakonensis DSM-7519T, and Metallosphaera prunae DSM-10039T.</title>
        <authorList>
            <person name="Counts J.A."/>
            <person name="Kelly R.M."/>
        </authorList>
    </citation>
    <scope>NUCLEOTIDE SEQUENCE [LARGE SCALE GENOMIC DNA]</scope>
    <source>
        <strain evidence="10 11">DSM 1651</strain>
    </source>
</reference>
<evidence type="ECO:0000256" key="7">
    <source>
        <dbReference type="HAMAP-Rule" id="MF_00198"/>
    </source>
</evidence>
<evidence type="ECO:0000259" key="9">
    <source>
        <dbReference type="PROSITE" id="PS51006"/>
    </source>
</evidence>
<dbReference type="Gene3D" id="3.40.50.150">
    <property type="entry name" value="Vaccinia Virus protein VP39"/>
    <property type="match status" value="1"/>
</dbReference>
<dbReference type="Proteomes" id="UP000248044">
    <property type="component" value="Chromosome"/>
</dbReference>
<evidence type="ECO:0000256" key="4">
    <source>
        <dbReference type="ARBA" id="ARBA00023066"/>
    </source>
</evidence>
<comment type="function">
    <text evidence="7">Catalyzes the irreversible transfer of a propylamine group from the amino donor S-adenosylmethioninamine (decarboxy-AdoMet) to putrescine (1,4-diaminobutane) to yield spermidine.</text>
</comment>
<feature type="binding site" evidence="7">
    <location>
        <begin position="141"/>
        <end position="142"/>
    </location>
    <ligand>
        <name>S-methyl-5'-thioadenosine</name>
        <dbReference type="ChEBI" id="CHEBI:17509"/>
    </ligand>
</feature>
<dbReference type="Pfam" id="PF01564">
    <property type="entry name" value="Spermine_synth"/>
    <property type="match status" value="1"/>
</dbReference>
<evidence type="ECO:0000256" key="5">
    <source>
        <dbReference type="ARBA" id="ARBA00023115"/>
    </source>
</evidence>
<dbReference type="CDD" id="cd02440">
    <property type="entry name" value="AdoMet_MTases"/>
    <property type="match status" value="1"/>
</dbReference>
<feature type="active site" description="Proton acceptor" evidence="7 8">
    <location>
        <position position="159"/>
    </location>
</feature>
<keyword evidence="2" id="KW-0963">Cytoplasm</keyword>
<evidence type="ECO:0000256" key="3">
    <source>
        <dbReference type="ARBA" id="ARBA00022679"/>
    </source>
</evidence>
<dbReference type="UniPathway" id="UPA00248">
    <property type="reaction ID" value="UER00314"/>
</dbReference>
<feature type="binding site" evidence="7">
    <location>
        <position position="65"/>
    </location>
    <ligand>
        <name>spermidine</name>
        <dbReference type="ChEBI" id="CHEBI:57834"/>
    </ligand>
</feature>
<sequence length="303" mass="35189">MQYGWSWHLEWQYPCEFHGHLIDRVIEDIKTSYQRIMVAELTRFGKTLIIDGKIQSSVFDEFIYHETLVHPLLLSIKNPKNVLILGGGEGATLREVLRHKLVTESVMVDIDQSVIDFAKKYLQEWHKGSFDDPRSKIIISDAYNFFDNNNDNYDAIILDLTDPILGNTSYKLYTKEFYEKLKKHINVGGGMVTQATSPSFNTDTFTTIYNTLKHIFQYVVTSIVYVPAFDGLWGFVYASDYINPIDLSKEDIDKKIKERINGELRFYDGETHHTIFSIPKYIRQEMIKQNKISTESNPTYIPA</sequence>
<dbReference type="EC" id="2.5.1.16" evidence="7"/>
<evidence type="ECO:0000313" key="10">
    <source>
        <dbReference type="EMBL" id="AWR94430.1"/>
    </source>
</evidence>
<feature type="binding site" evidence="7">
    <location>
        <position position="89"/>
    </location>
    <ligand>
        <name>spermidine</name>
        <dbReference type="ChEBI" id="CHEBI:57834"/>
    </ligand>
</feature>
<dbReference type="PROSITE" id="PS51006">
    <property type="entry name" value="PABS_2"/>
    <property type="match status" value="1"/>
</dbReference>
<evidence type="ECO:0000256" key="8">
    <source>
        <dbReference type="PROSITE-ProRule" id="PRU00354"/>
    </source>
</evidence>
<dbReference type="InterPro" id="IPR029063">
    <property type="entry name" value="SAM-dependent_MTases_sf"/>
</dbReference>
<dbReference type="InterPro" id="IPR001045">
    <property type="entry name" value="Spermi_synthase"/>
</dbReference>
<dbReference type="OrthoDB" id="10538at2157"/>
<evidence type="ECO:0000256" key="1">
    <source>
        <dbReference type="ARBA" id="ARBA00007867"/>
    </source>
</evidence>